<keyword evidence="11" id="KW-0963">Cytoplasm</keyword>
<comment type="function">
    <text evidence="10 11">Catalyzes the condensation of ATP and 5-phosphoribose 1-diphosphate to form N'-(5'-phosphoribosyl)-ATP (PR-ATP). Has a crucial role in the pathway because the rate of histidine biosynthesis seems to be controlled primarily by regulation of HisG enzymatic activity.</text>
</comment>
<feature type="domain" description="ATP phosphoribosyltransferase catalytic" evidence="12">
    <location>
        <begin position="56"/>
        <end position="222"/>
    </location>
</feature>
<dbReference type="GO" id="GO:0005737">
    <property type="term" value="C:cytoplasm"/>
    <property type="evidence" value="ECO:0007669"/>
    <property type="project" value="UniProtKB-SubCell"/>
</dbReference>
<dbReference type="OrthoDB" id="9801867at2"/>
<dbReference type="Proteomes" id="UP000269154">
    <property type="component" value="Unassembled WGS sequence"/>
</dbReference>
<dbReference type="InterPro" id="IPR011322">
    <property type="entry name" value="N-reg_PII-like_a/b"/>
</dbReference>
<dbReference type="CDD" id="cd13593">
    <property type="entry name" value="PBP2_HisGL3"/>
    <property type="match status" value="1"/>
</dbReference>
<comment type="catalytic activity">
    <reaction evidence="1 11">
        <text>1-(5-phospho-beta-D-ribosyl)-ATP + diphosphate = 5-phospho-alpha-D-ribose 1-diphosphate + ATP</text>
        <dbReference type="Rhea" id="RHEA:18473"/>
        <dbReference type="ChEBI" id="CHEBI:30616"/>
        <dbReference type="ChEBI" id="CHEBI:33019"/>
        <dbReference type="ChEBI" id="CHEBI:58017"/>
        <dbReference type="ChEBI" id="CHEBI:73183"/>
        <dbReference type="EC" id="2.4.2.17"/>
    </reaction>
</comment>
<comment type="caution">
    <text evidence="14">The sequence shown here is derived from an EMBL/GenBank/DDBJ whole genome shotgun (WGS) entry which is preliminary data.</text>
</comment>
<evidence type="ECO:0000256" key="11">
    <source>
        <dbReference type="HAMAP-Rule" id="MF_00079"/>
    </source>
</evidence>
<dbReference type="HAMAP" id="MF_00079">
    <property type="entry name" value="HisG_Long"/>
    <property type="match status" value="1"/>
</dbReference>
<proteinExistence type="inferred from homology"/>
<dbReference type="PROSITE" id="PS01316">
    <property type="entry name" value="ATP_P_PHORIBOSYLTR"/>
    <property type="match status" value="1"/>
</dbReference>
<keyword evidence="8 11" id="KW-0808">Transferase</keyword>
<dbReference type="RefSeq" id="WP_124146802.1">
    <property type="nucleotide sequence ID" value="NZ_CAWOKI010000196.1"/>
</dbReference>
<keyword evidence="15" id="KW-1185">Reference proteome</keyword>
<dbReference type="GO" id="GO:0000287">
    <property type="term" value="F:magnesium ion binding"/>
    <property type="evidence" value="ECO:0007669"/>
    <property type="project" value="UniProtKB-UniRule"/>
</dbReference>
<organism evidence="14 15">
    <name type="scientific">Okeania hirsuta</name>
    <dbReference type="NCBI Taxonomy" id="1458930"/>
    <lineage>
        <taxon>Bacteria</taxon>
        <taxon>Bacillati</taxon>
        <taxon>Cyanobacteriota</taxon>
        <taxon>Cyanophyceae</taxon>
        <taxon>Oscillatoriophycideae</taxon>
        <taxon>Oscillatoriales</taxon>
        <taxon>Microcoleaceae</taxon>
        <taxon>Okeania</taxon>
    </lineage>
</organism>
<dbReference type="SUPFAM" id="SSF54913">
    <property type="entry name" value="GlnB-like"/>
    <property type="match status" value="1"/>
</dbReference>
<dbReference type="AlphaFoldDB" id="A0A3N6P612"/>
<dbReference type="EC" id="2.4.2.17" evidence="4 11"/>
<protein>
    <recommendedName>
        <fullName evidence="5 11">ATP phosphoribosyltransferase</fullName>
        <shortName evidence="11">ATP-PRT</shortName>
        <shortName evidence="11">ATP-PRTase</shortName>
        <ecNumber evidence="4 11">2.4.2.17</ecNumber>
    </recommendedName>
</protein>
<keyword evidence="11" id="KW-0479">Metal-binding</keyword>
<evidence type="ECO:0000256" key="6">
    <source>
        <dbReference type="ARBA" id="ARBA00022605"/>
    </source>
</evidence>
<keyword evidence="9 11" id="KW-0368">Histidine biosynthesis</keyword>
<comment type="subcellular location">
    <subcellularLocation>
        <location evidence="11">Cytoplasm</location>
    </subcellularLocation>
</comment>
<dbReference type="PANTHER" id="PTHR21403:SF8">
    <property type="entry name" value="ATP PHOSPHORIBOSYLTRANSFERASE"/>
    <property type="match status" value="1"/>
</dbReference>
<dbReference type="GO" id="GO:0000105">
    <property type="term" value="P:L-histidine biosynthetic process"/>
    <property type="evidence" value="ECO:0007669"/>
    <property type="project" value="UniProtKB-UniRule"/>
</dbReference>
<name>A0A3N6P612_9CYAN</name>
<gene>
    <name evidence="11 14" type="primary">hisG</name>
    <name evidence="14" type="ORF">D5R40_24335</name>
</gene>
<comment type="pathway">
    <text evidence="2 11">Amino-acid biosynthesis; L-histidine biosynthesis; L-histidine from 5-phospho-alpha-D-ribose 1-diphosphate: step 1/9.</text>
</comment>
<dbReference type="EMBL" id="RCBY01000185">
    <property type="protein sequence ID" value="RQH30022.1"/>
    <property type="molecule type" value="Genomic_DNA"/>
</dbReference>
<evidence type="ECO:0000313" key="14">
    <source>
        <dbReference type="EMBL" id="RQH30022.1"/>
    </source>
</evidence>
<dbReference type="Pfam" id="PF01634">
    <property type="entry name" value="HisG"/>
    <property type="match status" value="1"/>
</dbReference>
<dbReference type="GO" id="GO:0005524">
    <property type="term" value="F:ATP binding"/>
    <property type="evidence" value="ECO:0007669"/>
    <property type="project" value="UniProtKB-KW"/>
</dbReference>
<keyword evidence="11" id="KW-0460">Magnesium</keyword>
<dbReference type="InterPro" id="IPR013115">
    <property type="entry name" value="HisG_C"/>
</dbReference>
<feature type="domain" description="Histidine biosynthesis HisG C-terminal" evidence="13">
    <location>
        <begin position="238"/>
        <end position="317"/>
    </location>
</feature>
<dbReference type="Pfam" id="PF08029">
    <property type="entry name" value="HisG_C"/>
    <property type="match status" value="1"/>
</dbReference>
<dbReference type="UniPathway" id="UPA00031">
    <property type="reaction ID" value="UER00006"/>
</dbReference>
<dbReference type="InterPro" id="IPR001348">
    <property type="entry name" value="ATP_PRibTrfase_HisG"/>
</dbReference>
<evidence type="ECO:0000256" key="3">
    <source>
        <dbReference type="ARBA" id="ARBA00007955"/>
    </source>
</evidence>
<reference evidence="14 15" key="1">
    <citation type="journal article" date="2018" name="ACS Chem. Biol.">
        <title>Ketoreductase domain dysfunction expands chemodiversity: malyngamide biosynthesis in the cyanobacterium Okeania hirsuta.</title>
        <authorList>
            <person name="Moss N.A."/>
            <person name="Leao T."/>
            <person name="Rankin M."/>
            <person name="McCullough T.M."/>
            <person name="Qu P."/>
            <person name="Korobeynikov A."/>
            <person name="Smith J.L."/>
            <person name="Gerwick L."/>
            <person name="Gerwick W.H."/>
        </authorList>
    </citation>
    <scope>NUCLEOTIDE SEQUENCE [LARGE SCALE GENOMIC DNA]</scope>
    <source>
        <strain evidence="14 15">PAB10Feb10-1</strain>
    </source>
</reference>
<evidence type="ECO:0000256" key="2">
    <source>
        <dbReference type="ARBA" id="ARBA00004667"/>
    </source>
</evidence>
<dbReference type="InterPro" id="IPR015867">
    <property type="entry name" value="N-reg_PII/ATP_PRibTrfase_C"/>
</dbReference>
<dbReference type="Gene3D" id="3.40.190.10">
    <property type="entry name" value="Periplasmic binding protein-like II"/>
    <property type="match status" value="2"/>
</dbReference>
<evidence type="ECO:0000313" key="15">
    <source>
        <dbReference type="Proteomes" id="UP000269154"/>
    </source>
</evidence>
<accession>A0A3N6P612</accession>
<keyword evidence="11" id="KW-0547">Nucleotide-binding</keyword>
<evidence type="ECO:0000256" key="9">
    <source>
        <dbReference type="ARBA" id="ARBA00023102"/>
    </source>
</evidence>
<dbReference type="InterPro" id="IPR013820">
    <property type="entry name" value="ATP_PRibTrfase_cat"/>
</dbReference>
<dbReference type="PANTHER" id="PTHR21403">
    <property type="entry name" value="ATP PHOSPHORIBOSYLTRANSFERASE ATP-PRTASE"/>
    <property type="match status" value="1"/>
</dbReference>
<evidence type="ECO:0000256" key="8">
    <source>
        <dbReference type="ARBA" id="ARBA00022679"/>
    </source>
</evidence>
<dbReference type="NCBIfam" id="TIGR03455">
    <property type="entry name" value="HisG_C-term"/>
    <property type="match status" value="1"/>
</dbReference>
<keyword evidence="6 11" id="KW-0028">Amino-acid biosynthesis</keyword>
<keyword evidence="11" id="KW-0067">ATP-binding</keyword>
<comment type="activity regulation">
    <text evidence="11">Feedback inhibited by histidine.</text>
</comment>
<evidence type="ECO:0000256" key="7">
    <source>
        <dbReference type="ARBA" id="ARBA00022676"/>
    </source>
</evidence>
<dbReference type="NCBIfam" id="TIGR00070">
    <property type="entry name" value="hisG"/>
    <property type="match status" value="1"/>
</dbReference>
<evidence type="ECO:0000256" key="1">
    <source>
        <dbReference type="ARBA" id="ARBA00000915"/>
    </source>
</evidence>
<evidence type="ECO:0000256" key="5">
    <source>
        <dbReference type="ARBA" id="ARBA00020998"/>
    </source>
</evidence>
<keyword evidence="7 11" id="KW-0328">Glycosyltransferase</keyword>
<dbReference type="GO" id="GO:0003879">
    <property type="term" value="F:ATP phosphoribosyltransferase activity"/>
    <property type="evidence" value="ECO:0007669"/>
    <property type="project" value="UniProtKB-UniRule"/>
</dbReference>
<dbReference type="InterPro" id="IPR020621">
    <property type="entry name" value="ATP-PRT_HisG_long"/>
</dbReference>
<sequence length="338" mass="37021">MTTEQILKIALPSKGALEKGAMNLLSACGLTVSRPSERQYFGSIPALPQVKVLFQRAADIFTKVEEGSVDLGITGYDVVSEESQSDDDVIVIWDKLGYGKCEVVLAVPESWVDVSSIEDLAELTLLFKEKGKNLRIATKYNNLTRKWLYEKLIVHFSLVAVQGAMEAAPSMGYADMIADVTSTGTTLRENRLKRIEGGTLLKSQACLIGNKRLLQESEAKLETTKVFLELIEAQMESKKYVSITANVHGKSADEIGDLLMNKSGLSGITGLQGPTIAKVYSGKKNDWYAATIVVKQEMLLPAINHLRKVGGTDITVSSPNYVFGSKSQTYEAFLKKLN</sequence>
<dbReference type="SUPFAM" id="SSF53850">
    <property type="entry name" value="Periplasmic binding protein-like II"/>
    <property type="match status" value="1"/>
</dbReference>
<dbReference type="Gene3D" id="3.30.70.120">
    <property type="match status" value="1"/>
</dbReference>
<comment type="cofactor">
    <cofactor evidence="11">
        <name>Mg(2+)</name>
        <dbReference type="ChEBI" id="CHEBI:18420"/>
    </cofactor>
</comment>
<evidence type="ECO:0000256" key="10">
    <source>
        <dbReference type="ARBA" id="ARBA00024861"/>
    </source>
</evidence>
<comment type="similarity">
    <text evidence="3 11">Belongs to the ATP phosphoribosyltransferase family. Long subfamily.</text>
</comment>
<evidence type="ECO:0000256" key="4">
    <source>
        <dbReference type="ARBA" id="ARBA00011946"/>
    </source>
</evidence>
<evidence type="ECO:0000259" key="12">
    <source>
        <dbReference type="Pfam" id="PF01634"/>
    </source>
</evidence>
<evidence type="ECO:0000259" key="13">
    <source>
        <dbReference type="Pfam" id="PF08029"/>
    </source>
</evidence>
<dbReference type="InterPro" id="IPR018198">
    <property type="entry name" value="ATP_PRibTrfase_CS"/>
</dbReference>